<dbReference type="Proteomes" id="UP000318693">
    <property type="component" value="Unassembled WGS sequence"/>
</dbReference>
<feature type="signal peptide" evidence="1">
    <location>
        <begin position="1"/>
        <end position="21"/>
    </location>
</feature>
<proteinExistence type="predicted"/>
<dbReference type="RefSeq" id="WP_143418355.1">
    <property type="nucleotide sequence ID" value="NZ_VJXR01000024.1"/>
</dbReference>
<dbReference type="AlphaFoldDB" id="A0A552WRL1"/>
<evidence type="ECO:0000313" key="2">
    <source>
        <dbReference type="EMBL" id="TRW45364.1"/>
    </source>
</evidence>
<protein>
    <submittedName>
        <fullName evidence="2">Uncharacterized protein</fullName>
    </submittedName>
</protein>
<name>A0A552WRL1_9MICO</name>
<keyword evidence="3" id="KW-1185">Reference proteome</keyword>
<reference evidence="2 3" key="1">
    <citation type="submission" date="2019-07" db="EMBL/GenBank/DDBJ databases">
        <title>Georgenia wutianyii sp. nov. and Georgenia *** sp. nov. isolated from plateau pika (Ochotona curzoniae) in the Qinghai-Tibet plateau of China.</title>
        <authorList>
            <person name="Tian Z."/>
        </authorList>
    </citation>
    <scope>NUCLEOTIDE SEQUENCE [LARGE SCALE GENOMIC DNA]</scope>
    <source>
        <strain evidence="2 3">Z446</strain>
    </source>
</reference>
<comment type="caution">
    <text evidence="2">The sequence shown here is derived from an EMBL/GenBank/DDBJ whole genome shotgun (WGS) entry which is preliminary data.</text>
</comment>
<evidence type="ECO:0000313" key="3">
    <source>
        <dbReference type="Proteomes" id="UP000318693"/>
    </source>
</evidence>
<keyword evidence="1" id="KW-0732">Signal</keyword>
<feature type="chain" id="PRO_5021717268" evidence="1">
    <location>
        <begin position="22"/>
        <end position="137"/>
    </location>
</feature>
<sequence>MPVGLAVLAAAVVGMRLPADAAHGADAEVHALDVVVSDAMALPGGDPCAAADYAGTFFDGATVTLLDPSGTPLAEAGLTGAPRASDSGCRWEVTLDGVPERPGYVLRVTSGATAYTFTYDAVELASREWSVWVSVVS</sequence>
<accession>A0A552WRL1</accession>
<organism evidence="2 3">
    <name type="scientific">Georgenia yuyongxinii</name>
    <dbReference type="NCBI Taxonomy" id="2589797"/>
    <lineage>
        <taxon>Bacteria</taxon>
        <taxon>Bacillati</taxon>
        <taxon>Actinomycetota</taxon>
        <taxon>Actinomycetes</taxon>
        <taxon>Micrococcales</taxon>
        <taxon>Bogoriellaceae</taxon>
        <taxon>Georgenia</taxon>
    </lineage>
</organism>
<dbReference type="EMBL" id="VJXR01000024">
    <property type="protein sequence ID" value="TRW45364.1"/>
    <property type="molecule type" value="Genomic_DNA"/>
</dbReference>
<evidence type="ECO:0000256" key="1">
    <source>
        <dbReference type="SAM" id="SignalP"/>
    </source>
</evidence>
<gene>
    <name evidence="2" type="ORF">FJ693_09795</name>
</gene>